<dbReference type="AlphaFoldDB" id="A0A8T3BJ71"/>
<evidence type="ECO:0000313" key="2">
    <source>
        <dbReference type="Proteomes" id="UP000829196"/>
    </source>
</evidence>
<organism evidence="1 2">
    <name type="scientific">Dendrobium nobile</name>
    <name type="common">Orchid</name>
    <dbReference type="NCBI Taxonomy" id="94219"/>
    <lineage>
        <taxon>Eukaryota</taxon>
        <taxon>Viridiplantae</taxon>
        <taxon>Streptophyta</taxon>
        <taxon>Embryophyta</taxon>
        <taxon>Tracheophyta</taxon>
        <taxon>Spermatophyta</taxon>
        <taxon>Magnoliopsida</taxon>
        <taxon>Liliopsida</taxon>
        <taxon>Asparagales</taxon>
        <taxon>Orchidaceae</taxon>
        <taxon>Epidendroideae</taxon>
        <taxon>Malaxideae</taxon>
        <taxon>Dendrobiinae</taxon>
        <taxon>Dendrobium</taxon>
    </lineage>
</organism>
<protein>
    <submittedName>
        <fullName evidence="1">Uncharacterized protein</fullName>
    </submittedName>
</protein>
<dbReference type="Proteomes" id="UP000829196">
    <property type="component" value="Unassembled WGS sequence"/>
</dbReference>
<dbReference type="EMBL" id="JAGYWB010000009">
    <property type="protein sequence ID" value="KAI0512444.1"/>
    <property type="molecule type" value="Genomic_DNA"/>
</dbReference>
<accession>A0A8T3BJ71</accession>
<proteinExistence type="predicted"/>
<name>A0A8T3BJ71_DENNO</name>
<evidence type="ECO:0000313" key="1">
    <source>
        <dbReference type="EMBL" id="KAI0512444.1"/>
    </source>
</evidence>
<comment type="caution">
    <text evidence="1">The sequence shown here is derived from an EMBL/GenBank/DDBJ whole genome shotgun (WGS) entry which is preliminary data.</text>
</comment>
<reference evidence="1" key="1">
    <citation type="journal article" date="2022" name="Front. Genet.">
        <title>Chromosome-Scale Assembly of the Dendrobium nobile Genome Provides Insights Into the Molecular Mechanism of the Biosynthesis of the Medicinal Active Ingredient of Dendrobium.</title>
        <authorList>
            <person name="Xu Q."/>
            <person name="Niu S.-C."/>
            <person name="Li K.-L."/>
            <person name="Zheng P.-J."/>
            <person name="Zhang X.-J."/>
            <person name="Jia Y."/>
            <person name="Liu Y."/>
            <person name="Niu Y.-X."/>
            <person name="Yu L.-H."/>
            <person name="Chen D.-F."/>
            <person name="Zhang G.-Q."/>
        </authorList>
    </citation>
    <scope>NUCLEOTIDE SEQUENCE</scope>
    <source>
        <tissue evidence="1">Leaf</tissue>
    </source>
</reference>
<keyword evidence="2" id="KW-1185">Reference proteome</keyword>
<gene>
    <name evidence="1" type="ORF">KFK09_013083</name>
</gene>
<sequence length="105" mass="11441">MVRKGGVGTRIPAMVMSTRALDSGSQATMVAKKGKDTGPQNMVMILMMWKRSIAIISIIFATTRVSNSDGEWLNVPAAHYINLNKAGARNPCCVRLCLILLDKFS</sequence>